<accession>A0A512MCK3</accession>
<dbReference type="PANTHER" id="PTHR13696">
    <property type="entry name" value="P-LOOP CONTAINING NUCLEOSIDE TRIPHOSPHATE HYDROLASE"/>
    <property type="match status" value="1"/>
</dbReference>
<feature type="region of interest" description="Disordered" evidence="1">
    <location>
        <begin position="254"/>
        <end position="280"/>
    </location>
</feature>
<dbReference type="RefSeq" id="WP_146852430.1">
    <property type="nucleotide sequence ID" value="NZ_BKAG01000030.1"/>
</dbReference>
<feature type="compositionally biased region" description="Polar residues" evidence="1">
    <location>
        <begin position="267"/>
        <end position="280"/>
    </location>
</feature>
<dbReference type="InterPro" id="IPR027417">
    <property type="entry name" value="P-loop_NTPase"/>
</dbReference>
<evidence type="ECO:0000313" key="4">
    <source>
        <dbReference type="Proteomes" id="UP000321577"/>
    </source>
</evidence>
<comment type="caution">
    <text evidence="3">The sequence shown here is derived from an EMBL/GenBank/DDBJ whole genome shotgun (WGS) entry which is preliminary data.</text>
</comment>
<organism evidence="3 4">
    <name type="scientific">Brevifollis gellanilyticus</name>
    <dbReference type="NCBI Taxonomy" id="748831"/>
    <lineage>
        <taxon>Bacteria</taxon>
        <taxon>Pseudomonadati</taxon>
        <taxon>Verrucomicrobiota</taxon>
        <taxon>Verrucomicrobiia</taxon>
        <taxon>Verrucomicrobiales</taxon>
        <taxon>Verrucomicrobiaceae</taxon>
    </lineage>
</organism>
<dbReference type="PANTHER" id="PTHR13696:SF96">
    <property type="entry name" value="COBQ_COBB_MIND_PARA NUCLEOTIDE BINDING DOMAIN-CONTAINING PROTEIN"/>
    <property type="match status" value="1"/>
</dbReference>
<protein>
    <recommendedName>
        <fullName evidence="2">AAA domain-containing protein</fullName>
    </recommendedName>
</protein>
<dbReference type="Proteomes" id="UP000321577">
    <property type="component" value="Unassembled WGS sequence"/>
</dbReference>
<dbReference type="AlphaFoldDB" id="A0A512MCK3"/>
<dbReference type="SUPFAM" id="SSF52540">
    <property type="entry name" value="P-loop containing nucleoside triphosphate hydrolases"/>
    <property type="match status" value="1"/>
</dbReference>
<evidence type="ECO:0000259" key="2">
    <source>
        <dbReference type="Pfam" id="PF13614"/>
    </source>
</evidence>
<dbReference type="Pfam" id="PF13614">
    <property type="entry name" value="AAA_31"/>
    <property type="match status" value="1"/>
</dbReference>
<gene>
    <name evidence="3" type="ORF">BGE01nite_37500</name>
</gene>
<evidence type="ECO:0000313" key="3">
    <source>
        <dbReference type="EMBL" id="GEP44459.1"/>
    </source>
</evidence>
<dbReference type="Gene3D" id="3.40.50.300">
    <property type="entry name" value="P-loop containing nucleotide triphosphate hydrolases"/>
    <property type="match status" value="1"/>
</dbReference>
<name>A0A512MCK3_9BACT</name>
<evidence type="ECO:0000256" key="1">
    <source>
        <dbReference type="SAM" id="MobiDB-lite"/>
    </source>
</evidence>
<dbReference type="InterPro" id="IPR025669">
    <property type="entry name" value="AAA_dom"/>
</dbReference>
<reference evidence="3 4" key="1">
    <citation type="submission" date="2019-07" db="EMBL/GenBank/DDBJ databases">
        <title>Whole genome shotgun sequence of Brevifollis gellanilyticus NBRC 108608.</title>
        <authorList>
            <person name="Hosoyama A."/>
            <person name="Uohara A."/>
            <person name="Ohji S."/>
            <person name="Ichikawa N."/>
        </authorList>
    </citation>
    <scope>NUCLEOTIDE SEQUENCE [LARGE SCALE GENOMIC DNA]</scope>
    <source>
        <strain evidence="3 4">NBRC 108608</strain>
    </source>
</reference>
<dbReference type="InterPro" id="IPR050678">
    <property type="entry name" value="DNA_Partitioning_ATPase"/>
</dbReference>
<dbReference type="EMBL" id="BKAG01000030">
    <property type="protein sequence ID" value="GEP44459.1"/>
    <property type="molecule type" value="Genomic_DNA"/>
</dbReference>
<dbReference type="CDD" id="cd02042">
    <property type="entry name" value="ParAB_family"/>
    <property type="match status" value="1"/>
</dbReference>
<sequence length="280" mass="30435">MNIITVINAKGGCGKSTIAMNLASGLARHGHRVLLMDLDPQAQVTQWLAAGDGLTSEGTLVSALTRQQSLSEVIQPTGFENLSFLASADGLEDLGREISQTDGYPSMLTQLIAEEHIADRFDFIVIDSPNQISPIMENAIFPADVFIVPFESTKAVKSYASIYKLLVKLRSNADFHMLHVLSNLTRLPGLRKRVLTLLADDHIPSARSEIRSCGWMAQVDENGGSIFHYRPFSKGAQDMAALVEEVRELFTHGPQAQPEAASPEVTPVTSNHDAVTVPTV</sequence>
<dbReference type="OrthoDB" id="9815116at2"/>
<keyword evidence="4" id="KW-1185">Reference proteome</keyword>
<proteinExistence type="predicted"/>
<feature type="domain" description="AAA" evidence="2">
    <location>
        <begin position="1"/>
        <end position="164"/>
    </location>
</feature>